<evidence type="ECO:0000256" key="5">
    <source>
        <dbReference type="ARBA" id="ARBA00022741"/>
    </source>
</evidence>
<comment type="similarity">
    <text evidence="2">Belongs to the ABC transporter superfamily.</text>
</comment>
<dbReference type="SMART" id="SM00382">
    <property type="entry name" value="AAA"/>
    <property type="match status" value="2"/>
</dbReference>
<dbReference type="PROSITE" id="PS00211">
    <property type="entry name" value="ABC_TRANSPORTER_1"/>
    <property type="match status" value="2"/>
</dbReference>
<organism evidence="11 12">
    <name type="scientific">Dickeya aquatica</name>
    <dbReference type="NCBI Taxonomy" id="1401087"/>
    <lineage>
        <taxon>Bacteria</taxon>
        <taxon>Pseudomonadati</taxon>
        <taxon>Pseudomonadota</taxon>
        <taxon>Gammaproteobacteria</taxon>
        <taxon>Enterobacterales</taxon>
        <taxon>Pectobacteriaceae</taxon>
        <taxon>Dickeya</taxon>
    </lineage>
</organism>
<evidence type="ECO:0000256" key="2">
    <source>
        <dbReference type="ARBA" id="ARBA00005417"/>
    </source>
</evidence>
<keyword evidence="12" id="KW-1185">Reference proteome</keyword>
<keyword evidence="3" id="KW-0813">Transport</keyword>
<evidence type="ECO:0000256" key="6">
    <source>
        <dbReference type="ARBA" id="ARBA00022840"/>
    </source>
</evidence>
<dbReference type="InterPro" id="IPR050388">
    <property type="entry name" value="ABC_Ni/Peptide_Import"/>
</dbReference>
<keyword evidence="4" id="KW-1003">Cell membrane</keyword>
<dbReference type="EMBL" id="LT615367">
    <property type="protein sequence ID" value="SLM63462.1"/>
    <property type="molecule type" value="Genomic_DNA"/>
</dbReference>
<dbReference type="EC" id="7.4.2.9" evidence="8"/>
<name>A0A375ABH4_9GAMM</name>
<evidence type="ECO:0000259" key="10">
    <source>
        <dbReference type="PROSITE" id="PS50893"/>
    </source>
</evidence>
<dbReference type="InterPro" id="IPR003593">
    <property type="entry name" value="AAA+_ATPase"/>
</dbReference>
<evidence type="ECO:0000256" key="4">
    <source>
        <dbReference type="ARBA" id="ARBA00022475"/>
    </source>
</evidence>
<evidence type="ECO:0000256" key="9">
    <source>
        <dbReference type="ARBA" id="ARBA00047356"/>
    </source>
</evidence>
<dbReference type="PANTHER" id="PTHR43297:SF2">
    <property type="entry name" value="DIPEPTIDE TRANSPORT ATP-BINDING PROTEIN DPPD"/>
    <property type="match status" value="1"/>
</dbReference>
<dbReference type="AlphaFoldDB" id="A0A375ABH4"/>
<keyword evidence="6 11" id="KW-0067">ATP-binding</keyword>
<dbReference type="Pfam" id="PF00005">
    <property type="entry name" value="ABC_tran"/>
    <property type="match status" value="2"/>
</dbReference>
<evidence type="ECO:0000313" key="11">
    <source>
        <dbReference type="EMBL" id="SLM63462.1"/>
    </source>
</evidence>
<feature type="domain" description="ABC transporter" evidence="10">
    <location>
        <begin position="16"/>
        <end position="264"/>
    </location>
</feature>
<evidence type="ECO:0000256" key="3">
    <source>
        <dbReference type="ARBA" id="ARBA00022448"/>
    </source>
</evidence>
<keyword evidence="7" id="KW-0472">Membrane</keyword>
<accession>A0A375ABH4</accession>
<evidence type="ECO:0000256" key="7">
    <source>
        <dbReference type="ARBA" id="ARBA00023136"/>
    </source>
</evidence>
<dbReference type="InterPro" id="IPR003439">
    <property type="entry name" value="ABC_transporter-like_ATP-bd"/>
</dbReference>
<dbReference type="CDD" id="cd03257">
    <property type="entry name" value="ABC_NikE_OppD_transporters"/>
    <property type="match status" value="1"/>
</dbReference>
<dbReference type="Gene3D" id="3.40.50.300">
    <property type="entry name" value="P-loop containing nucleotide triphosphate hydrolases"/>
    <property type="match status" value="2"/>
</dbReference>
<dbReference type="GO" id="GO:0005886">
    <property type="term" value="C:plasma membrane"/>
    <property type="evidence" value="ECO:0007669"/>
    <property type="project" value="UniProtKB-SubCell"/>
</dbReference>
<gene>
    <name evidence="11" type="ORF">DAQ1742_02584</name>
</gene>
<dbReference type="KEGG" id="daq:DAQ1742_02584"/>
<protein>
    <recommendedName>
        <fullName evidence="8">ABC-type dipeptide transporter</fullName>
        <ecNumber evidence="8">7.4.2.9</ecNumber>
    </recommendedName>
</protein>
<dbReference type="GO" id="GO:0005524">
    <property type="term" value="F:ATP binding"/>
    <property type="evidence" value="ECO:0007669"/>
    <property type="project" value="UniProtKB-KW"/>
</dbReference>
<feature type="domain" description="ABC transporter" evidence="10">
    <location>
        <begin position="293"/>
        <end position="511"/>
    </location>
</feature>
<dbReference type="PANTHER" id="PTHR43297">
    <property type="entry name" value="OLIGOPEPTIDE TRANSPORT ATP-BINDING PROTEIN APPD"/>
    <property type="match status" value="1"/>
</dbReference>
<proteinExistence type="inferred from homology"/>
<comment type="subcellular location">
    <subcellularLocation>
        <location evidence="1">Cell inner membrane</location>
        <topology evidence="1">Peripheral membrane protein</topology>
    </subcellularLocation>
</comment>
<dbReference type="InterPro" id="IPR017871">
    <property type="entry name" value="ABC_transporter-like_CS"/>
</dbReference>
<dbReference type="Proteomes" id="UP000294820">
    <property type="component" value="Chromosome 1"/>
</dbReference>
<keyword evidence="5" id="KW-0547">Nucleotide-binding</keyword>
<dbReference type="GO" id="GO:0016887">
    <property type="term" value="F:ATP hydrolysis activity"/>
    <property type="evidence" value="ECO:0007669"/>
    <property type="project" value="InterPro"/>
</dbReference>
<sequence>MIDWTRAMTKAEPLLLEVENLCIYSDVPDAAPLVSGLSFTMQRERVALVGESGAGKSLLACALMGLLPVSCRMQADRLALAGQDVMQLTPRQWRQWRGRRIAMVMQGPKQALNPMRTIGWQVEEPLRLHTSLSRRERRERVLEGLNAVGLTGSGDVLQCYPHQISGGMAQRAMLAMAMITRPDLLIIDERTFALDRETRVQVLSLLDHLLHEHRMGLLLISHDLPLVMHHCTRIMVMQRGQWVDELPASQLPQATHPYTQALWQSRPGGIPAGNRSARNRKRRGMSNAMAVVVQQLCVAYGEQRGRHQVIEDASFSLAQGACLGIAGESGSGKSSLLWTLAGLNAYWSGVMTLLGCRIVPGKPFGSALRCQVQMVFQEPYASLHPRHSVYKTLCEPLRRLGEQGINGQIARLADPLGLPLSLLTRYPHQLSAGQCQRVALLRALLLRPKLLLLDEATSALDTLRQAQVLNLLNVQREQEGLTIILVSHDCHVVHHMCDQLIWLKNGRVQRL</sequence>
<comment type="catalytic activity">
    <reaction evidence="9">
        <text>a dipeptide(out) + ATP + H2O = a dipeptide(in) + ADP + phosphate + H(+)</text>
        <dbReference type="Rhea" id="RHEA:23120"/>
        <dbReference type="ChEBI" id="CHEBI:15377"/>
        <dbReference type="ChEBI" id="CHEBI:15378"/>
        <dbReference type="ChEBI" id="CHEBI:30616"/>
        <dbReference type="ChEBI" id="CHEBI:43474"/>
        <dbReference type="ChEBI" id="CHEBI:90799"/>
        <dbReference type="ChEBI" id="CHEBI:456216"/>
        <dbReference type="EC" id="7.4.2.9"/>
    </reaction>
</comment>
<dbReference type="PROSITE" id="PS50893">
    <property type="entry name" value="ABC_TRANSPORTER_2"/>
    <property type="match status" value="2"/>
</dbReference>
<dbReference type="SUPFAM" id="SSF52540">
    <property type="entry name" value="P-loop containing nucleoside triphosphate hydrolases"/>
    <property type="match status" value="2"/>
</dbReference>
<reference evidence="11 12" key="1">
    <citation type="submission" date="2016-09" db="EMBL/GenBank/DDBJ databases">
        <authorList>
            <person name="Reverchon S."/>
            <person name="Nasser W."/>
            <person name="Leonard S."/>
            <person name="Brochier C."/>
            <person name="Duprey A."/>
        </authorList>
    </citation>
    <scope>NUCLEOTIDE SEQUENCE [LARGE SCALE GENOMIC DNA]</scope>
    <source>
        <strain evidence="11 12">174/2</strain>
    </source>
</reference>
<evidence type="ECO:0000256" key="1">
    <source>
        <dbReference type="ARBA" id="ARBA00004417"/>
    </source>
</evidence>
<dbReference type="InterPro" id="IPR027417">
    <property type="entry name" value="P-loop_NTPase"/>
</dbReference>
<evidence type="ECO:0000313" key="12">
    <source>
        <dbReference type="Proteomes" id="UP000294820"/>
    </source>
</evidence>
<evidence type="ECO:0000256" key="8">
    <source>
        <dbReference type="ARBA" id="ARBA00038852"/>
    </source>
</evidence>